<dbReference type="InterPro" id="IPR003598">
    <property type="entry name" value="Ig_sub2"/>
</dbReference>
<keyword evidence="2" id="KW-0812">Transmembrane</keyword>
<dbReference type="GO" id="GO:0030424">
    <property type="term" value="C:axon"/>
    <property type="evidence" value="ECO:0007669"/>
    <property type="project" value="TreeGrafter"/>
</dbReference>
<dbReference type="VEuPathDB" id="VectorBase:PPAPM1_008915"/>
<dbReference type="PANTHER" id="PTHR10075:SF100">
    <property type="entry name" value="FASCICLIN-2"/>
    <property type="match status" value="1"/>
</dbReference>
<dbReference type="SMART" id="SM00060">
    <property type="entry name" value="FN3"/>
    <property type="match status" value="3"/>
</dbReference>
<keyword evidence="10" id="KW-1185">Reference proteome</keyword>
<keyword evidence="5" id="KW-1133">Transmembrane helix</keyword>
<dbReference type="GO" id="GO:0007156">
    <property type="term" value="P:homophilic cell adhesion via plasma membrane adhesion molecules"/>
    <property type="evidence" value="ECO:0007669"/>
    <property type="project" value="TreeGrafter"/>
</dbReference>
<dbReference type="GO" id="GO:0098632">
    <property type="term" value="F:cell-cell adhesion mediator activity"/>
    <property type="evidence" value="ECO:0007669"/>
    <property type="project" value="TreeGrafter"/>
</dbReference>
<dbReference type="InterPro" id="IPR007110">
    <property type="entry name" value="Ig-like_dom"/>
</dbReference>
<keyword evidence="8" id="KW-0393">Immunoglobulin domain</keyword>
<dbReference type="VEuPathDB" id="VectorBase:PPAI003002"/>
<evidence type="ECO:0000256" key="8">
    <source>
        <dbReference type="ARBA" id="ARBA00023319"/>
    </source>
</evidence>
<dbReference type="AlphaFoldDB" id="A0A1B0D693"/>
<dbReference type="GO" id="GO:0070593">
    <property type="term" value="P:dendrite self-avoidance"/>
    <property type="evidence" value="ECO:0007669"/>
    <property type="project" value="TreeGrafter"/>
</dbReference>
<dbReference type="FunFam" id="2.60.40.10:FF:001167">
    <property type="entry name" value="Roundabout 2, isoform B"/>
    <property type="match status" value="1"/>
</dbReference>
<evidence type="ECO:0000313" key="9">
    <source>
        <dbReference type="EnsemblMetazoa" id="PPAI003002-PA"/>
    </source>
</evidence>
<dbReference type="Proteomes" id="UP000092462">
    <property type="component" value="Unassembled WGS sequence"/>
</dbReference>
<protein>
    <submittedName>
        <fullName evidence="9">Uncharacterized protein</fullName>
    </submittedName>
</protein>
<dbReference type="InterPro" id="IPR036116">
    <property type="entry name" value="FN3_sf"/>
</dbReference>
<reference evidence="9" key="1">
    <citation type="submission" date="2022-08" db="UniProtKB">
        <authorList>
            <consortium name="EnsemblMetazoa"/>
        </authorList>
    </citation>
    <scope>IDENTIFICATION</scope>
    <source>
        <strain evidence="9">Israel</strain>
    </source>
</reference>
<dbReference type="PROSITE" id="PS50835">
    <property type="entry name" value="IG_LIKE"/>
    <property type="match status" value="5"/>
</dbReference>
<dbReference type="CDD" id="cd00063">
    <property type="entry name" value="FN3"/>
    <property type="match status" value="3"/>
</dbReference>
<accession>A0A1B0D693</accession>
<dbReference type="SMART" id="SM00408">
    <property type="entry name" value="IGc2"/>
    <property type="match status" value="5"/>
</dbReference>
<dbReference type="Pfam" id="PF07679">
    <property type="entry name" value="I-set"/>
    <property type="match status" value="2"/>
</dbReference>
<comment type="subcellular location">
    <subcellularLocation>
        <location evidence="1">Membrane</location>
        <topology evidence="1">Single-pass membrane protein</topology>
    </subcellularLocation>
</comment>
<dbReference type="InterPro" id="IPR013098">
    <property type="entry name" value="Ig_I-set"/>
</dbReference>
<dbReference type="InterPro" id="IPR003599">
    <property type="entry name" value="Ig_sub"/>
</dbReference>
<proteinExistence type="predicted"/>
<dbReference type="InterPro" id="IPR013783">
    <property type="entry name" value="Ig-like_fold"/>
</dbReference>
<dbReference type="PROSITE" id="PS50853">
    <property type="entry name" value="FN3"/>
    <property type="match status" value="3"/>
</dbReference>
<keyword evidence="6" id="KW-0472">Membrane</keyword>
<dbReference type="GO" id="GO:0005886">
    <property type="term" value="C:plasma membrane"/>
    <property type="evidence" value="ECO:0007669"/>
    <property type="project" value="TreeGrafter"/>
</dbReference>
<dbReference type="FunFam" id="2.60.40.10:FF:000026">
    <property type="entry name" value="roundabout homolog 2 isoform X1"/>
    <property type="match status" value="1"/>
</dbReference>
<dbReference type="PANTHER" id="PTHR10075">
    <property type="entry name" value="BASIGIN RELATED"/>
    <property type="match status" value="1"/>
</dbReference>
<evidence type="ECO:0000313" key="10">
    <source>
        <dbReference type="Proteomes" id="UP000092462"/>
    </source>
</evidence>
<organism evidence="9 10">
    <name type="scientific">Phlebotomus papatasi</name>
    <name type="common">Sandfly</name>
    <dbReference type="NCBI Taxonomy" id="29031"/>
    <lineage>
        <taxon>Eukaryota</taxon>
        <taxon>Metazoa</taxon>
        <taxon>Ecdysozoa</taxon>
        <taxon>Arthropoda</taxon>
        <taxon>Hexapoda</taxon>
        <taxon>Insecta</taxon>
        <taxon>Pterygota</taxon>
        <taxon>Neoptera</taxon>
        <taxon>Endopterygota</taxon>
        <taxon>Diptera</taxon>
        <taxon>Nematocera</taxon>
        <taxon>Psychodoidea</taxon>
        <taxon>Psychodidae</taxon>
        <taxon>Phlebotomus</taxon>
        <taxon>Phlebotomus</taxon>
    </lineage>
</organism>
<dbReference type="Pfam" id="PF13927">
    <property type="entry name" value="Ig_3"/>
    <property type="match status" value="3"/>
</dbReference>
<dbReference type="SUPFAM" id="SSF49265">
    <property type="entry name" value="Fibronectin type III"/>
    <property type="match status" value="2"/>
</dbReference>
<dbReference type="InterPro" id="IPR003961">
    <property type="entry name" value="FN3_dom"/>
</dbReference>
<dbReference type="InterPro" id="IPR036179">
    <property type="entry name" value="Ig-like_dom_sf"/>
</dbReference>
<dbReference type="FunFam" id="2.60.40.10:FF:000053">
    <property type="entry name" value="Roundabout guidance receptor 1"/>
    <property type="match status" value="1"/>
</dbReference>
<evidence type="ECO:0000256" key="7">
    <source>
        <dbReference type="ARBA" id="ARBA00023157"/>
    </source>
</evidence>
<evidence type="ECO:0000256" key="2">
    <source>
        <dbReference type="ARBA" id="ARBA00022692"/>
    </source>
</evidence>
<dbReference type="GO" id="GO:0007411">
    <property type="term" value="P:axon guidance"/>
    <property type="evidence" value="ECO:0007669"/>
    <property type="project" value="TreeGrafter"/>
</dbReference>
<dbReference type="Gene3D" id="2.60.40.10">
    <property type="entry name" value="Immunoglobulins"/>
    <property type="match status" value="8"/>
</dbReference>
<keyword evidence="3" id="KW-0732">Signal</keyword>
<evidence type="ECO:0000256" key="5">
    <source>
        <dbReference type="ARBA" id="ARBA00022989"/>
    </source>
</evidence>
<dbReference type="Pfam" id="PF00041">
    <property type="entry name" value="fn3"/>
    <property type="match status" value="2"/>
</dbReference>
<evidence type="ECO:0000256" key="3">
    <source>
        <dbReference type="ARBA" id="ARBA00022729"/>
    </source>
</evidence>
<dbReference type="EMBL" id="AJVK01025839">
    <property type="status" value="NOT_ANNOTATED_CDS"/>
    <property type="molecule type" value="Genomic_DNA"/>
</dbReference>
<keyword evidence="7" id="KW-1015">Disulfide bond</keyword>
<dbReference type="EnsemblMetazoa" id="PPAI003002-RA">
    <property type="protein sequence ID" value="PPAI003002-PA"/>
    <property type="gene ID" value="PPAI003002"/>
</dbReference>
<sequence length="891" mass="97989">MHNNGAWVIIKAQYRSPRITEHPSDILVPKGEPVTLNCKAEGRPEPTIEWFKDGESVKTSPNDNKSHRVLLPSGSLFFLRTVHGKKEQDAGVYWCVAKNVAGKAQSRNATLQIAVLREDFRVEPKDTRVAAGETALLECGPPKGNPEPTLIWKKDGMILDLDTIHNNHNLPSFRMRIVDGGNLLINDVRPLDEGRYQCIAQNVVGTRESAYAKLTVQVKPYFNKEPTDITVLSGQTVQFHCSVGGDPQPQILWRKDDGNMPVGRADILESDKSLIIKNVALTDEGMYICEAHNSVGQISARAHLIVNSPPSFSVRPQDKKVGLNGIAMFECLAKGNPPPSVFWTKEGSQMLMFPDNSYGHIHITTQGTLQIRGVQKEDAGYFVCSALSVAGSATTRAFLQVTSVDDIPPPIIQIGPSNQTLPLGSATLMPCQAIGTPPPTIKWYKDGMAMAAGQRNFMIQQNGSLRLTNLQLADSGLYTCTASSESGETSWSASLTVKKSTSPIFHRIPDPSSFPAPPSAPRIINITENSITLSWRRNQSEEASSLIGYTVEYFSSDLQTGWVVAAHRVPNQTITITELKPATSYVFLVRAENIYGLSIPSLLSHTAKTLGARSEIIPQSKLIAARAVLSEKIVELVNAVAVNSTSIRLDWRLHITFNDEYIQGLYLRFRDVSSGSQNYNIITIMNAKLETHVVANLKKFTKYEFFIAPFYQSVEGQPSNSKVVQTLEDVPSAPPDSVQTGMLNLTAGWVRWLPPQNQHHNGIILGYKIQVKAGNSSKILAQMTLNATTMSVMLNNLTIGATYNIRIVAYTRVGAGPYSQPVTLLMDPSHIISPPRAHPSGSASTSEEPQKRDIVHEPWFMILLILMLVTIIVASGTAMIFFRKKHRLSKG</sequence>
<keyword evidence="4" id="KW-0677">Repeat</keyword>
<dbReference type="FunFam" id="2.60.40.10:FF:000948">
    <property type="entry name" value="Roundabout 1"/>
    <property type="match status" value="1"/>
</dbReference>
<evidence type="ECO:0000256" key="6">
    <source>
        <dbReference type="ARBA" id="ARBA00023136"/>
    </source>
</evidence>
<dbReference type="SUPFAM" id="SSF48726">
    <property type="entry name" value="Immunoglobulin"/>
    <property type="match status" value="5"/>
</dbReference>
<dbReference type="FunFam" id="2.60.40.10:FF:001559">
    <property type="entry name" value="Roundabout 1, isoform A"/>
    <property type="match status" value="1"/>
</dbReference>
<evidence type="ECO:0000256" key="4">
    <source>
        <dbReference type="ARBA" id="ARBA00022737"/>
    </source>
</evidence>
<dbReference type="FunFam" id="2.60.40.10:FF:000008">
    <property type="entry name" value="roundabout homolog 2 isoform X2"/>
    <property type="match status" value="2"/>
</dbReference>
<evidence type="ECO:0000256" key="1">
    <source>
        <dbReference type="ARBA" id="ARBA00004167"/>
    </source>
</evidence>
<name>A0A1B0D693_PHLPP</name>
<dbReference type="SMART" id="SM00409">
    <property type="entry name" value="IG"/>
    <property type="match status" value="5"/>
</dbReference>